<accession>A0A8J8T696</accession>
<comment type="caution">
    <text evidence="2">The sequence shown here is derived from an EMBL/GenBank/DDBJ whole genome shotgun (WGS) entry which is preliminary data.</text>
</comment>
<sequence>MVDTGAKVVVGGSFLLCYMAPPIQGSISGYYCLATDFLDYRSYMCFDIALVSGFTMVGVGLSWKVGSRIFSSSIMLEESSLFLRGFTLVVLSGLFAIQSSKLGGSGISLRWIMVSLAC</sequence>
<keyword evidence="1" id="KW-0812">Transmembrane</keyword>
<evidence type="ECO:0000313" key="3">
    <source>
        <dbReference type="Proteomes" id="UP000785679"/>
    </source>
</evidence>
<keyword evidence="1" id="KW-0472">Membrane</keyword>
<keyword evidence="3" id="KW-1185">Reference proteome</keyword>
<evidence type="ECO:0000313" key="2">
    <source>
        <dbReference type="EMBL" id="TNV83884.1"/>
    </source>
</evidence>
<dbReference type="Proteomes" id="UP000785679">
    <property type="component" value="Unassembled WGS sequence"/>
</dbReference>
<keyword evidence="1" id="KW-1133">Transmembrane helix</keyword>
<dbReference type="AlphaFoldDB" id="A0A8J8T696"/>
<gene>
    <name evidence="2" type="ORF">FGO68_gene14949</name>
</gene>
<feature type="transmembrane region" description="Helical" evidence="1">
    <location>
        <begin position="41"/>
        <end position="61"/>
    </location>
</feature>
<protein>
    <submittedName>
        <fullName evidence="2">Uncharacterized protein</fullName>
    </submittedName>
</protein>
<organism evidence="2 3">
    <name type="scientific">Halteria grandinella</name>
    <dbReference type="NCBI Taxonomy" id="5974"/>
    <lineage>
        <taxon>Eukaryota</taxon>
        <taxon>Sar</taxon>
        <taxon>Alveolata</taxon>
        <taxon>Ciliophora</taxon>
        <taxon>Intramacronucleata</taxon>
        <taxon>Spirotrichea</taxon>
        <taxon>Stichotrichia</taxon>
        <taxon>Sporadotrichida</taxon>
        <taxon>Halteriidae</taxon>
        <taxon>Halteria</taxon>
    </lineage>
</organism>
<evidence type="ECO:0000256" key="1">
    <source>
        <dbReference type="SAM" id="Phobius"/>
    </source>
</evidence>
<reference evidence="2" key="1">
    <citation type="submission" date="2019-06" db="EMBL/GenBank/DDBJ databases">
        <authorList>
            <person name="Zheng W."/>
        </authorList>
    </citation>
    <scope>NUCLEOTIDE SEQUENCE</scope>
    <source>
        <strain evidence="2">QDHG01</strain>
    </source>
</reference>
<name>A0A8J8T696_HALGN</name>
<proteinExistence type="predicted"/>
<feature type="transmembrane region" description="Helical" evidence="1">
    <location>
        <begin position="81"/>
        <end position="99"/>
    </location>
</feature>
<dbReference type="EMBL" id="RRYP01003350">
    <property type="protein sequence ID" value="TNV83884.1"/>
    <property type="molecule type" value="Genomic_DNA"/>
</dbReference>